<evidence type="ECO:0000313" key="2">
    <source>
        <dbReference type="EMBL" id="CAB4621537.1"/>
    </source>
</evidence>
<dbReference type="EMBL" id="CAEZUP010000105">
    <property type="protein sequence ID" value="CAB4621537.1"/>
    <property type="molecule type" value="Genomic_DNA"/>
</dbReference>
<sequence length="101" mass="10980">MLMMACARIGIVQNPVIPMLRHREVGSISEQLGTRLLLVPERWRGFDHAAMGRELGLEVVAFDYESPVGATTALRLPVGDPASLPSPRGPNSGSTTWERIA</sequence>
<proteinExistence type="predicted"/>
<evidence type="ECO:0000256" key="1">
    <source>
        <dbReference type="SAM" id="MobiDB-lite"/>
    </source>
</evidence>
<organism evidence="2">
    <name type="scientific">freshwater metagenome</name>
    <dbReference type="NCBI Taxonomy" id="449393"/>
    <lineage>
        <taxon>unclassified sequences</taxon>
        <taxon>metagenomes</taxon>
        <taxon>ecological metagenomes</taxon>
    </lineage>
</organism>
<dbReference type="AlphaFoldDB" id="A0A6J6IBF4"/>
<reference evidence="2" key="1">
    <citation type="submission" date="2020-05" db="EMBL/GenBank/DDBJ databases">
        <authorList>
            <person name="Chiriac C."/>
            <person name="Salcher M."/>
            <person name="Ghai R."/>
            <person name="Kavagutti S V."/>
        </authorList>
    </citation>
    <scope>NUCLEOTIDE SEQUENCE</scope>
</reference>
<gene>
    <name evidence="2" type="ORF">UFOPK1835_01820</name>
</gene>
<dbReference type="Gene3D" id="3.40.50.980">
    <property type="match status" value="1"/>
</dbReference>
<protein>
    <submittedName>
        <fullName evidence="2">Unannotated protein</fullName>
    </submittedName>
</protein>
<feature type="region of interest" description="Disordered" evidence="1">
    <location>
        <begin position="76"/>
        <end position="101"/>
    </location>
</feature>
<feature type="compositionally biased region" description="Polar residues" evidence="1">
    <location>
        <begin position="89"/>
        <end position="101"/>
    </location>
</feature>
<accession>A0A6J6IBF4</accession>
<name>A0A6J6IBF4_9ZZZZ</name>